<dbReference type="AlphaFoldDB" id="A0A3B0YV28"/>
<protein>
    <submittedName>
        <fullName evidence="1">Uncharacterized protein</fullName>
    </submittedName>
</protein>
<name>A0A3B0YV28_9ZZZZ</name>
<dbReference type="EMBL" id="UOFL01000179">
    <property type="protein sequence ID" value="VAW79733.1"/>
    <property type="molecule type" value="Genomic_DNA"/>
</dbReference>
<accession>A0A3B0YV28</accession>
<proteinExistence type="predicted"/>
<reference evidence="1" key="1">
    <citation type="submission" date="2018-06" db="EMBL/GenBank/DDBJ databases">
        <authorList>
            <person name="Zhirakovskaya E."/>
        </authorList>
    </citation>
    <scope>NUCLEOTIDE SEQUENCE</scope>
</reference>
<sequence length="127" mass="15517">TCVSFLGFYGFTYFHYYINAWLWRLVFVLMLVVTLHWVLIIFERYLLGELPRLSFNIERTMDYYQYINGTIRDYGGKYISVYHYLAIDILRYLKIFFSSTIIMALYIYGFRETRWKEKKIESTCIGR</sequence>
<organism evidence="1">
    <name type="scientific">hydrothermal vent metagenome</name>
    <dbReference type="NCBI Taxonomy" id="652676"/>
    <lineage>
        <taxon>unclassified sequences</taxon>
        <taxon>metagenomes</taxon>
        <taxon>ecological metagenomes</taxon>
    </lineage>
</organism>
<evidence type="ECO:0000313" key="1">
    <source>
        <dbReference type="EMBL" id="VAW79733.1"/>
    </source>
</evidence>
<feature type="non-terminal residue" evidence="1">
    <location>
        <position position="1"/>
    </location>
</feature>
<gene>
    <name evidence="1" type="ORF">MNBD_GAMMA12-3287</name>
</gene>